<dbReference type="RefSeq" id="XP_040792078.1">
    <property type="nucleotide sequence ID" value="XM_040931782.1"/>
</dbReference>
<protein>
    <submittedName>
        <fullName evidence="1">Uncharacterized protein</fullName>
    </submittedName>
</protein>
<dbReference type="GeneID" id="63849034"/>
<dbReference type="Proteomes" id="UP000800039">
    <property type="component" value="Unassembled WGS sequence"/>
</dbReference>
<dbReference type="AlphaFoldDB" id="A0A9P4LBY5"/>
<name>A0A9P4LBY5_9PLEO</name>
<sequence>MLVPGAKQNAPENVHFSRCCVDLLSDVTYFHVSTPMLQGRMQRGSRLDRMTYFILCAFRAFDGSPRALPRSGSAVGYCSAGWILVQGVQPQIPAVVKYPKHLREHDSSISRLWERFHLDDLALGRRLPGTILPGTIYVVHRPATEGGSATPWEVLAMTLSGLPAAHRCANRFWWQRPRAARKETEEALGNNPRLKLGQVFRGSCKVYGTLNNLAAFYTRRLTLCRHFISSHLLQVSKAYYYCTWIVPEAKTVIYPANASWSPKPTNLRDHLPAMQSRSWQQAANHYHPAPD</sequence>
<proteinExistence type="predicted"/>
<keyword evidence="2" id="KW-1185">Reference proteome</keyword>
<gene>
    <name evidence="1" type="ORF">K460DRAFT_354352</name>
</gene>
<comment type="caution">
    <text evidence="1">The sequence shown here is derived from an EMBL/GenBank/DDBJ whole genome shotgun (WGS) entry which is preliminary data.</text>
</comment>
<accession>A0A9P4LBY5</accession>
<evidence type="ECO:0000313" key="1">
    <source>
        <dbReference type="EMBL" id="KAF1849515.1"/>
    </source>
</evidence>
<reference evidence="1" key="1">
    <citation type="submission" date="2020-01" db="EMBL/GenBank/DDBJ databases">
        <authorList>
            <consortium name="DOE Joint Genome Institute"/>
            <person name="Haridas S."/>
            <person name="Albert R."/>
            <person name="Binder M."/>
            <person name="Bloem J."/>
            <person name="Labutti K."/>
            <person name="Salamov A."/>
            <person name="Andreopoulos B."/>
            <person name="Baker S.E."/>
            <person name="Barry K."/>
            <person name="Bills G."/>
            <person name="Bluhm B.H."/>
            <person name="Cannon C."/>
            <person name="Castanera R."/>
            <person name="Culley D.E."/>
            <person name="Daum C."/>
            <person name="Ezra D."/>
            <person name="Gonzalez J.B."/>
            <person name="Henrissat B."/>
            <person name="Kuo A."/>
            <person name="Liang C."/>
            <person name="Lipzen A."/>
            <person name="Lutzoni F."/>
            <person name="Magnuson J."/>
            <person name="Mondo S."/>
            <person name="Nolan M."/>
            <person name="Ohm R."/>
            <person name="Pangilinan J."/>
            <person name="Park H.-J."/>
            <person name="Ramirez L."/>
            <person name="Alfaro M."/>
            <person name="Sun H."/>
            <person name="Tritt A."/>
            <person name="Yoshinaga Y."/>
            <person name="Zwiers L.-H."/>
            <person name="Turgeon B.G."/>
            <person name="Goodwin S.B."/>
            <person name="Spatafora J.W."/>
            <person name="Crous P.W."/>
            <person name="Grigoriev I.V."/>
        </authorList>
    </citation>
    <scope>NUCLEOTIDE SEQUENCE</scope>
    <source>
        <strain evidence="1">CBS 394.84</strain>
    </source>
</reference>
<dbReference type="EMBL" id="ML976615">
    <property type="protein sequence ID" value="KAF1849515.1"/>
    <property type="molecule type" value="Genomic_DNA"/>
</dbReference>
<evidence type="ECO:0000313" key="2">
    <source>
        <dbReference type="Proteomes" id="UP000800039"/>
    </source>
</evidence>
<organism evidence="1 2">
    <name type="scientific">Cucurbitaria berberidis CBS 394.84</name>
    <dbReference type="NCBI Taxonomy" id="1168544"/>
    <lineage>
        <taxon>Eukaryota</taxon>
        <taxon>Fungi</taxon>
        <taxon>Dikarya</taxon>
        <taxon>Ascomycota</taxon>
        <taxon>Pezizomycotina</taxon>
        <taxon>Dothideomycetes</taxon>
        <taxon>Pleosporomycetidae</taxon>
        <taxon>Pleosporales</taxon>
        <taxon>Pleosporineae</taxon>
        <taxon>Cucurbitariaceae</taxon>
        <taxon>Cucurbitaria</taxon>
    </lineage>
</organism>